<gene>
    <name evidence="1" type="ORF">B7H23_05060</name>
</gene>
<organism evidence="1 2">
    <name type="scientific">Notoacmeibacter marinus</name>
    <dbReference type="NCBI Taxonomy" id="1876515"/>
    <lineage>
        <taxon>Bacteria</taxon>
        <taxon>Pseudomonadati</taxon>
        <taxon>Pseudomonadota</taxon>
        <taxon>Alphaproteobacteria</taxon>
        <taxon>Hyphomicrobiales</taxon>
        <taxon>Notoacmeibacteraceae</taxon>
        <taxon>Notoacmeibacter</taxon>
    </lineage>
</organism>
<dbReference type="Proteomes" id="UP000215405">
    <property type="component" value="Unassembled WGS sequence"/>
</dbReference>
<proteinExistence type="predicted"/>
<dbReference type="PANTHER" id="PTHR43544">
    <property type="entry name" value="SHORT-CHAIN DEHYDROGENASE/REDUCTASE"/>
    <property type="match status" value="1"/>
</dbReference>
<dbReference type="InterPro" id="IPR002347">
    <property type="entry name" value="SDR_fam"/>
</dbReference>
<dbReference type="GO" id="GO:0016491">
    <property type="term" value="F:oxidoreductase activity"/>
    <property type="evidence" value="ECO:0007669"/>
    <property type="project" value="TreeGrafter"/>
</dbReference>
<accession>A0A231V478</accession>
<sequence length="219" mass="22782">MRTLIVGASGGIGAALVARCGDDGEVVTLSRSADGLDVTDEASVERAVATLDGAFQRMFITVGILAPAGGEPERRLGEVAQDALAQLFAVNASGPLLVLKHLVPYLPKGEIARIGVLSARVGSIGDNGIGGWYAYRASKAALNQFVRTAAIELSRSHPKSILAALHPGTVATPFTADYQGRHKTVPPEAAAENLARVLGELAPADTGSFRDQNGETVEW</sequence>
<evidence type="ECO:0000313" key="2">
    <source>
        <dbReference type="Proteomes" id="UP000215405"/>
    </source>
</evidence>
<dbReference type="GO" id="GO:0005737">
    <property type="term" value="C:cytoplasm"/>
    <property type="evidence" value="ECO:0007669"/>
    <property type="project" value="TreeGrafter"/>
</dbReference>
<dbReference type="InterPro" id="IPR051468">
    <property type="entry name" value="Fungal_SecMetab_SDRs"/>
</dbReference>
<protein>
    <submittedName>
        <fullName evidence="1">C factor, cell signaling protein</fullName>
    </submittedName>
</protein>
<reference evidence="2" key="1">
    <citation type="journal article" date="2017" name="Int. J. Syst. Evol. Microbiol.">
        <title>Notoacmeibacter marinus gen. nov., sp. nov., isolated from the gut of a limpet and proposal of Notoacmeibacteraceae fam. nov. in the order Rhizobiales of the class Alphaproteobacteria.</title>
        <authorList>
            <person name="Huang Z."/>
            <person name="Guo F."/>
            <person name="Lai Q."/>
        </authorList>
    </citation>
    <scope>NUCLEOTIDE SEQUENCE [LARGE SCALE GENOMIC DNA]</scope>
    <source>
        <strain evidence="2">XMTR2A4</strain>
    </source>
</reference>
<comment type="caution">
    <text evidence="1">The sequence shown here is derived from an EMBL/GenBank/DDBJ whole genome shotgun (WGS) entry which is preliminary data.</text>
</comment>
<dbReference type="Pfam" id="PF13561">
    <property type="entry name" value="adh_short_C2"/>
    <property type="match status" value="1"/>
</dbReference>
<dbReference type="PANTHER" id="PTHR43544:SF12">
    <property type="entry name" value="NAD(P)-BINDING ROSSMANN-FOLD SUPERFAMILY PROTEIN"/>
    <property type="match status" value="1"/>
</dbReference>
<dbReference type="Gene3D" id="3.40.50.720">
    <property type="entry name" value="NAD(P)-binding Rossmann-like Domain"/>
    <property type="match status" value="1"/>
</dbReference>
<dbReference type="EMBL" id="NBYO01000001">
    <property type="protein sequence ID" value="OXT02937.1"/>
    <property type="molecule type" value="Genomic_DNA"/>
</dbReference>
<dbReference type="InterPro" id="IPR036291">
    <property type="entry name" value="NAD(P)-bd_dom_sf"/>
</dbReference>
<dbReference type="AlphaFoldDB" id="A0A231V478"/>
<dbReference type="PRINTS" id="PR00081">
    <property type="entry name" value="GDHRDH"/>
</dbReference>
<evidence type="ECO:0000313" key="1">
    <source>
        <dbReference type="EMBL" id="OXT02937.1"/>
    </source>
</evidence>
<dbReference type="SUPFAM" id="SSF51735">
    <property type="entry name" value="NAD(P)-binding Rossmann-fold domains"/>
    <property type="match status" value="1"/>
</dbReference>
<keyword evidence="2" id="KW-1185">Reference proteome</keyword>
<name>A0A231V478_9HYPH</name>